<dbReference type="Pfam" id="PF00589">
    <property type="entry name" value="Phage_integrase"/>
    <property type="match status" value="1"/>
</dbReference>
<sequence>MKHVLPIRDKSKLEAMKRVLKEQDERDYILLMIGINAGLRVSDILPLRVRDVKGECIFVTEQKTGRIREIPINDSLRRALRKYVHGKKDNDVLIKSREGINQPIGRSMAYKIIRQAAEEVGLMRIGTHTMRKTFGYHYYQRTKDLEALRKMMNHSDSNITLAYIGIEDDFIKEQYLKHTSL</sequence>
<dbReference type="InterPro" id="IPR011010">
    <property type="entry name" value="DNA_brk_join_enz"/>
</dbReference>
<dbReference type="InterPro" id="IPR013762">
    <property type="entry name" value="Integrase-like_cat_sf"/>
</dbReference>
<reference evidence="3" key="2">
    <citation type="submission" date="2021-09" db="EMBL/GenBank/DDBJ databases">
        <authorList>
            <person name="Gilroy R."/>
        </authorList>
    </citation>
    <scope>NUCLEOTIDE SEQUENCE</scope>
    <source>
        <strain evidence="3">CHK171-7178</strain>
    </source>
</reference>
<reference evidence="3" key="1">
    <citation type="journal article" date="2021" name="PeerJ">
        <title>Extensive microbial diversity within the chicken gut microbiome revealed by metagenomics and culture.</title>
        <authorList>
            <person name="Gilroy R."/>
            <person name="Ravi A."/>
            <person name="Getino M."/>
            <person name="Pursley I."/>
            <person name="Horton D.L."/>
            <person name="Alikhan N.F."/>
            <person name="Baker D."/>
            <person name="Gharbi K."/>
            <person name="Hall N."/>
            <person name="Watson M."/>
            <person name="Adriaenssens E.M."/>
            <person name="Foster-Nyarko E."/>
            <person name="Jarju S."/>
            <person name="Secka A."/>
            <person name="Antonio M."/>
            <person name="Oren A."/>
            <person name="Chaudhuri R.R."/>
            <person name="La Ragione R."/>
            <person name="Hildebrand F."/>
            <person name="Pallen M.J."/>
        </authorList>
    </citation>
    <scope>NUCLEOTIDE SEQUENCE</scope>
    <source>
        <strain evidence="3">CHK171-7178</strain>
    </source>
</reference>
<dbReference type="PANTHER" id="PTHR30349">
    <property type="entry name" value="PHAGE INTEGRASE-RELATED"/>
    <property type="match status" value="1"/>
</dbReference>
<accession>A0A921FZU4</accession>
<dbReference type="GO" id="GO:0015074">
    <property type="term" value="P:DNA integration"/>
    <property type="evidence" value="ECO:0007669"/>
    <property type="project" value="InterPro"/>
</dbReference>
<dbReference type="InterPro" id="IPR050090">
    <property type="entry name" value="Tyrosine_recombinase_XerCD"/>
</dbReference>
<dbReference type="SUPFAM" id="SSF56349">
    <property type="entry name" value="DNA breaking-rejoining enzymes"/>
    <property type="match status" value="1"/>
</dbReference>
<proteinExistence type="predicted"/>
<evidence type="ECO:0000313" key="3">
    <source>
        <dbReference type="EMBL" id="HJF32808.1"/>
    </source>
</evidence>
<gene>
    <name evidence="3" type="ORF">K8V56_13680</name>
</gene>
<name>A0A921FZU4_SPOPS</name>
<dbReference type="GO" id="GO:0006310">
    <property type="term" value="P:DNA recombination"/>
    <property type="evidence" value="ECO:0007669"/>
    <property type="project" value="UniProtKB-KW"/>
</dbReference>
<dbReference type="PANTHER" id="PTHR30349:SF82">
    <property type="entry name" value="INTEGRASE_RECOMBINASE YOEC-RELATED"/>
    <property type="match status" value="1"/>
</dbReference>
<dbReference type="Proteomes" id="UP000698173">
    <property type="component" value="Unassembled WGS sequence"/>
</dbReference>
<dbReference type="AlphaFoldDB" id="A0A921FZU4"/>
<dbReference type="InterPro" id="IPR002104">
    <property type="entry name" value="Integrase_catalytic"/>
</dbReference>
<dbReference type="EMBL" id="DYWT01000217">
    <property type="protein sequence ID" value="HJF32808.1"/>
    <property type="molecule type" value="Genomic_DNA"/>
</dbReference>
<protein>
    <submittedName>
        <fullName evidence="3">Tyrosine-type recombinase/integrase</fullName>
    </submittedName>
</protein>
<evidence type="ECO:0000313" key="4">
    <source>
        <dbReference type="Proteomes" id="UP000698173"/>
    </source>
</evidence>
<feature type="domain" description="Tyr recombinase" evidence="2">
    <location>
        <begin position="6"/>
        <end position="176"/>
    </location>
</feature>
<dbReference type="Gene3D" id="1.10.443.10">
    <property type="entry name" value="Intergrase catalytic core"/>
    <property type="match status" value="1"/>
</dbReference>
<evidence type="ECO:0000259" key="2">
    <source>
        <dbReference type="PROSITE" id="PS51898"/>
    </source>
</evidence>
<organism evidence="3 4">
    <name type="scientific">Sporosarcina psychrophila</name>
    <name type="common">Bacillus psychrophilus</name>
    <dbReference type="NCBI Taxonomy" id="1476"/>
    <lineage>
        <taxon>Bacteria</taxon>
        <taxon>Bacillati</taxon>
        <taxon>Bacillota</taxon>
        <taxon>Bacilli</taxon>
        <taxon>Bacillales</taxon>
        <taxon>Caryophanaceae</taxon>
        <taxon>Sporosarcina</taxon>
    </lineage>
</organism>
<evidence type="ECO:0000256" key="1">
    <source>
        <dbReference type="ARBA" id="ARBA00023172"/>
    </source>
</evidence>
<dbReference type="PROSITE" id="PS51898">
    <property type="entry name" value="TYR_RECOMBINASE"/>
    <property type="match status" value="1"/>
</dbReference>
<keyword evidence="1" id="KW-0233">DNA recombination</keyword>
<dbReference type="GO" id="GO:0003677">
    <property type="term" value="F:DNA binding"/>
    <property type="evidence" value="ECO:0007669"/>
    <property type="project" value="InterPro"/>
</dbReference>
<comment type="caution">
    <text evidence="3">The sequence shown here is derived from an EMBL/GenBank/DDBJ whole genome shotgun (WGS) entry which is preliminary data.</text>
</comment>